<sequence>MSKLYIKQKIFSLAGKFTVKDADGQDKYFVEGSLMKIPKMFTIKDINNQTIGTITKKTFSFQPKFFVEVAGEEILTIKKKVTFLKSKYEIESNEISIQGDWLSKNYEVTHQGKTIAIISEKWWATSDTFEVDIKDEAFEHLIISIVIAIDCVKQDEEMAATSVN</sequence>
<organism evidence="2 3">
    <name type="scientific">Isobaculum melis</name>
    <dbReference type="NCBI Taxonomy" id="142588"/>
    <lineage>
        <taxon>Bacteria</taxon>
        <taxon>Bacillati</taxon>
        <taxon>Bacillota</taxon>
        <taxon>Bacilli</taxon>
        <taxon>Lactobacillales</taxon>
        <taxon>Carnobacteriaceae</taxon>
        <taxon>Isobaculum</taxon>
    </lineage>
</organism>
<dbReference type="Pfam" id="PF04525">
    <property type="entry name" value="LOR"/>
    <property type="match status" value="1"/>
</dbReference>
<dbReference type="OrthoDB" id="652307at2"/>
<reference evidence="2 3" key="1">
    <citation type="submission" date="2016-10" db="EMBL/GenBank/DDBJ databases">
        <authorList>
            <person name="de Groot N.N."/>
        </authorList>
    </citation>
    <scope>NUCLEOTIDE SEQUENCE [LARGE SCALE GENOMIC DNA]</scope>
    <source>
        <strain evidence="2 3">DSM 13760</strain>
    </source>
</reference>
<keyword evidence="3" id="KW-1185">Reference proteome</keyword>
<dbReference type="AlphaFoldDB" id="A0A1H9TWE5"/>
<proteinExistence type="inferred from homology"/>
<dbReference type="InterPro" id="IPR025659">
    <property type="entry name" value="Tubby-like_C"/>
</dbReference>
<gene>
    <name evidence="2" type="ORF">SAMN04488559_11735</name>
</gene>
<comment type="similarity">
    <text evidence="1">Belongs to the LOR family.</text>
</comment>
<dbReference type="Proteomes" id="UP000198948">
    <property type="component" value="Unassembled WGS sequence"/>
</dbReference>
<accession>A0A1H9TWE5</accession>
<protein>
    <submittedName>
        <fullName evidence="2">Uncharacterized protein YxjI</fullName>
    </submittedName>
</protein>
<name>A0A1H9TWE5_9LACT</name>
<evidence type="ECO:0000256" key="1">
    <source>
        <dbReference type="ARBA" id="ARBA00005437"/>
    </source>
</evidence>
<evidence type="ECO:0000313" key="3">
    <source>
        <dbReference type="Proteomes" id="UP000198948"/>
    </source>
</evidence>
<dbReference type="STRING" id="142588.SAMN04488559_11735"/>
<dbReference type="RefSeq" id="WP_092653446.1">
    <property type="nucleotide sequence ID" value="NZ_FOHA01000017.1"/>
</dbReference>
<dbReference type="EMBL" id="FOHA01000017">
    <property type="protein sequence ID" value="SES01555.1"/>
    <property type="molecule type" value="Genomic_DNA"/>
</dbReference>
<evidence type="ECO:0000313" key="2">
    <source>
        <dbReference type="EMBL" id="SES01555.1"/>
    </source>
</evidence>
<dbReference type="InterPro" id="IPR038595">
    <property type="entry name" value="LOR_sf"/>
</dbReference>
<dbReference type="Gene3D" id="2.40.160.200">
    <property type="entry name" value="LURP1-related"/>
    <property type="match status" value="1"/>
</dbReference>
<dbReference type="SUPFAM" id="SSF54518">
    <property type="entry name" value="Tubby C-terminal domain-like"/>
    <property type="match status" value="1"/>
</dbReference>
<dbReference type="InterPro" id="IPR007612">
    <property type="entry name" value="LOR"/>
</dbReference>